<comment type="subcellular location">
    <subcellularLocation>
        <location evidence="2">Cell junction</location>
    </subcellularLocation>
    <subcellularLocation>
        <location evidence="1">Membrane</location>
        <topology evidence="1">Multi-pass membrane protein</topology>
    </subcellularLocation>
</comment>
<accession>G7MK94</accession>
<dbReference type="InterPro" id="IPR015664">
    <property type="entry name" value="P53_induced"/>
</dbReference>
<evidence type="ECO:0000256" key="5">
    <source>
        <dbReference type="ARBA" id="ARBA00022949"/>
    </source>
</evidence>
<reference evidence="9" key="1">
    <citation type="journal article" date="2011" name="Nat. Biotechnol.">
        <title>Genome sequencing and comparison of two nonhuman primate animal models, the cynomolgus and Chinese rhesus macaques.</title>
        <authorList>
            <person name="Yan G."/>
            <person name="Zhang G."/>
            <person name="Fang X."/>
            <person name="Zhang Y."/>
            <person name="Li C."/>
            <person name="Ling F."/>
            <person name="Cooper D.N."/>
            <person name="Li Q."/>
            <person name="Li Y."/>
            <person name="van Gool A.J."/>
            <person name="Du H."/>
            <person name="Chen J."/>
            <person name="Chen R."/>
            <person name="Zhang P."/>
            <person name="Huang Z."/>
            <person name="Thompson J.R."/>
            <person name="Meng Y."/>
            <person name="Bai Y."/>
            <person name="Wang J."/>
            <person name="Zhuo M."/>
            <person name="Wang T."/>
            <person name="Huang Y."/>
            <person name="Wei L."/>
            <person name="Li J."/>
            <person name="Wang Z."/>
            <person name="Hu H."/>
            <person name="Yang P."/>
            <person name="Le L."/>
            <person name="Stenson P.D."/>
            <person name="Li B."/>
            <person name="Liu X."/>
            <person name="Ball E.V."/>
            <person name="An N."/>
            <person name="Huang Q."/>
            <person name="Zhang Y."/>
            <person name="Fan W."/>
            <person name="Zhang X."/>
            <person name="Li Y."/>
            <person name="Wang W."/>
            <person name="Katze M.G."/>
            <person name="Su B."/>
            <person name="Nielsen R."/>
            <person name="Yang H."/>
            <person name="Wang J."/>
            <person name="Wang X."/>
            <person name="Wang J."/>
        </authorList>
    </citation>
    <scope>NUCLEOTIDE SEQUENCE [LARGE SCALE GENOMIC DNA]</scope>
    <source>
        <strain evidence="9">CR-5</strain>
    </source>
</reference>
<evidence type="ECO:0000256" key="6">
    <source>
        <dbReference type="ARBA" id="ARBA00022989"/>
    </source>
</evidence>
<evidence type="ECO:0000256" key="8">
    <source>
        <dbReference type="SAM" id="Phobius"/>
    </source>
</evidence>
<sequence length="117" mass="12696">GSRCHQDGCRSLMEYVGGRAAAAMLFCGCIMLVTCSILTFFALCAAPMLVLLKIISLVINPVKYTDTFNLHANPAVTSHLSLAPIILIGCPFSFCCGLKDEDNLLGGAKPWYFHIRL</sequence>
<dbReference type="PANTHER" id="PTHR14399:SF4">
    <property type="entry name" value="P53 APOPTOSIS EFFECTOR RELATED TO PMP-22"/>
    <property type="match status" value="1"/>
</dbReference>
<name>G7MK94_MACMU</name>
<evidence type="ECO:0000256" key="4">
    <source>
        <dbReference type="ARBA" id="ARBA00022692"/>
    </source>
</evidence>
<gene>
    <name evidence="9" type="ORF">EGK_12222</name>
</gene>
<evidence type="ECO:0000256" key="1">
    <source>
        <dbReference type="ARBA" id="ARBA00004141"/>
    </source>
</evidence>
<feature type="non-terminal residue" evidence="9">
    <location>
        <position position="117"/>
    </location>
</feature>
<keyword evidence="4 8" id="KW-0812">Transmembrane</keyword>
<feature type="non-terminal residue" evidence="9">
    <location>
        <position position="1"/>
    </location>
</feature>
<dbReference type="Proteomes" id="UP000013456">
    <property type="component" value="Chromosome 2"/>
</dbReference>
<keyword evidence="7 8" id="KW-0472">Membrane</keyword>
<feature type="transmembrane region" description="Helical" evidence="8">
    <location>
        <begin position="20"/>
        <end position="52"/>
    </location>
</feature>
<evidence type="ECO:0000256" key="3">
    <source>
        <dbReference type="ARBA" id="ARBA00008691"/>
    </source>
</evidence>
<evidence type="ECO:0000313" key="9">
    <source>
        <dbReference type="EMBL" id="EHH16858.1"/>
    </source>
</evidence>
<evidence type="ECO:0000256" key="7">
    <source>
        <dbReference type="ARBA" id="ARBA00023136"/>
    </source>
</evidence>
<proteinExistence type="inferred from homology"/>
<dbReference type="PANTHER" id="PTHR14399">
    <property type="entry name" value="P53-INDUCED PROTEIN RELATED"/>
    <property type="match status" value="1"/>
</dbReference>
<dbReference type="AlphaFoldDB" id="G7MK94"/>
<evidence type="ECO:0000256" key="2">
    <source>
        <dbReference type="ARBA" id="ARBA00004282"/>
    </source>
</evidence>
<dbReference type="GO" id="GO:0016020">
    <property type="term" value="C:membrane"/>
    <property type="evidence" value="ECO:0007669"/>
    <property type="project" value="UniProtKB-SubCell"/>
</dbReference>
<keyword evidence="6 8" id="KW-1133">Transmembrane helix</keyword>
<keyword evidence="5" id="KW-0965">Cell junction</keyword>
<dbReference type="GO" id="GO:0070161">
    <property type="term" value="C:anchoring junction"/>
    <property type="evidence" value="ECO:0007669"/>
    <property type="project" value="UniProtKB-SubCell"/>
</dbReference>
<protein>
    <submittedName>
        <fullName evidence="9">Uncharacterized protein</fullName>
    </submittedName>
</protein>
<dbReference type="EMBL" id="CM001254">
    <property type="protein sequence ID" value="EHH16858.1"/>
    <property type="molecule type" value="Genomic_DNA"/>
</dbReference>
<organism evidence="9">
    <name type="scientific">Macaca mulatta</name>
    <name type="common">Rhesus macaque</name>
    <dbReference type="NCBI Taxonomy" id="9544"/>
    <lineage>
        <taxon>Eukaryota</taxon>
        <taxon>Metazoa</taxon>
        <taxon>Chordata</taxon>
        <taxon>Craniata</taxon>
        <taxon>Vertebrata</taxon>
        <taxon>Euteleostomi</taxon>
        <taxon>Mammalia</taxon>
        <taxon>Eutheria</taxon>
        <taxon>Euarchontoglires</taxon>
        <taxon>Primates</taxon>
        <taxon>Haplorrhini</taxon>
        <taxon>Catarrhini</taxon>
        <taxon>Cercopithecidae</taxon>
        <taxon>Cercopithecinae</taxon>
        <taxon>Macaca</taxon>
    </lineage>
</organism>
<comment type="similarity">
    <text evidence="3">Belongs to the TMEM47 family.</text>
</comment>